<sequence length="133" mass="15249">MINVWYGWPLERVLVVLLGLMYFVIFVQVTLFHYRQNFRHWSMWIPVIATPLDALAMMTYVFYPAVWLGLAVTLLLAASLLAGLMGSYLHWRGVGERVGGYEMRNFLVGPPVALPGMITATSLISLIVLYWRR</sequence>
<name>A0A316D8Y6_9BACL</name>
<dbReference type="Proteomes" id="UP000245634">
    <property type="component" value="Unassembled WGS sequence"/>
</dbReference>
<keyword evidence="3" id="KW-1185">Reference proteome</keyword>
<keyword evidence="1" id="KW-0472">Membrane</keyword>
<feature type="transmembrane region" description="Helical" evidence="1">
    <location>
        <begin position="44"/>
        <end position="63"/>
    </location>
</feature>
<dbReference type="AlphaFoldDB" id="A0A316D8Y6"/>
<evidence type="ECO:0000256" key="1">
    <source>
        <dbReference type="SAM" id="Phobius"/>
    </source>
</evidence>
<protein>
    <submittedName>
        <fullName evidence="2">Uncharacterized protein</fullName>
    </submittedName>
</protein>
<feature type="transmembrane region" description="Helical" evidence="1">
    <location>
        <begin position="69"/>
        <end position="91"/>
    </location>
</feature>
<keyword evidence="1" id="KW-0812">Transmembrane</keyword>
<dbReference type="EMBL" id="QGGL01000007">
    <property type="protein sequence ID" value="PWK13439.1"/>
    <property type="molecule type" value="Genomic_DNA"/>
</dbReference>
<evidence type="ECO:0000313" key="2">
    <source>
        <dbReference type="EMBL" id="PWK13439.1"/>
    </source>
</evidence>
<organism evidence="2 3">
    <name type="scientific">Tumebacillus permanentifrigoris</name>
    <dbReference type="NCBI Taxonomy" id="378543"/>
    <lineage>
        <taxon>Bacteria</taxon>
        <taxon>Bacillati</taxon>
        <taxon>Bacillota</taxon>
        <taxon>Bacilli</taxon>
        <taxon>Bacillales</taxon>
        <taxon>Alicyclobacillaceae</taxon>
        <taxon>Tumebacillus</taxon>
    </lineage>
</organism>
<dbReference type="OrthoDB" id="109833at2"/>
<feature type="transmembrane region" description="Helical" evidence="1">
    <location>
        <begin position="12"/>
        <end position="32"/>
    </location>
</feature>
<reference evidence="2 3" key="1">
    <citation type="submission" date="2018-05" db="EMBL/GenBank/DDBJ databases">
        <title>Genomic Encyclopedia of Type Strains, Phase IV (KMG-IV): sequencing the most valuable type-strain genomes for metagenomic binning, comparative biology and taxonomic classification.</title>
        <authorList>
            <person name="Goeker M."/>
        </authorList>
    </citation>
    <scope>NUCLEOTIDE SEQUENCE [LARGE SCALE GENOMIC DNA]</scope>
    <source>
        <strain evidence="2 3">DSM 18773</strain>
    </source>
</reference>
<comment type="caution">
    <text evidence="2">The sequence shown here is derived from an EMBL/GenBank/DDBJ whole genome shotgun (WGS) entry which is preliminary data.</text>
</comment>
<evidence type="ECO:0000313" key="3">
    <source>
        <dbReference type="Proteomes" id="UP000245634"/>
    </source>
</evidence>
<keyword evidence="1" id="KW-1133">Transmembrane helix</keyword>
<dbReference type="RefSeq" id="WP_109688704.1">
    <property type="nucleotide sequence ID" value="NZ_QGGL01000007.1"/>
</dbReference>
<gene>
    <name evidence="2" type="ORF">C7459_107107</name>
</gene>
<accession>A0A316D8Y6</accession>
<proteinExistence type="predicted"/>
<feature type="transmembrane region" description="Helical" evidence="1">
    <location>
        <begin position="112"/>
        <end position="131"/>
    </location>
</feature>